<sequence length="197" mass="22279">MEMLKWAFVRCWPLGPSCEVNWDAWAAMGTMAGVLAALFAPFVRDYFLRKKASRLFAITYDQVLSAIELQIEEICAHPSYAGQNSVITDAWVRVDDDAQKELRNRAVRLQLATEIDVDVTKWPGLDMHLALEVVYAITDARRSAVVLVGMLDQEFVTQKDLRFSVAFAELESALKLIQAALHSCQRIAHYRSPDVMD</sequence>
<dbReference type="Proteomes" id="UP000191089">
    <property type="component" value="Unassembled WGS sequence"/>
</dbReference>
<protein>
    <submittedName>
        <fullName evidence="2">Uncharacterized protein</fullName>
    </submittedName>
</protein>
<keyword evidence="1" id="KW-0472">Membrane</keyword>
<dbReference type="EMBL" id="LOKQ01000303">
    <property type="protein sequence ID" value="OOX08714.1"/>
    <property type="molecule type" value="Genomic_DNA"/>
</dbReference>
<keyword evidence="3" id="KW-1185">Reference proteome</keyword>
<evidence type="ECO:0000313" key="3">
    <source>
        <dbReference type="Proteomes" id="UP000191089"/>
    </source>
</evidence>
<keyword evidence="1" id="KW-1133">Transmembrane helix</keyword>
<accession>A0ABX3M653</accession>
<keyword evidence="1" id="KW-0812">Transmembrane</keyword>
<organism evidence="2 3">
    <name type="scientific">Xanthomonas axonopodis pv. cajani</name>
    <dbReference type="NCBI Taxonomy" id="487827"/>
    <lineage>
        <taxon>Bacteria</taxon>
        <taxon>Pseudomonadati</taxon>
        <taxon>Pseudomonadota</taxon>
        <taxon>Gammaproteobacteria</taxon>
        <taxon>Lysobacterales</taxon>
        <taxon>Lysobacteraceae</taxon>
        <taxon>Xanthomonas</taxon>
    </lineage>
</organism>
<evidence type="ECO:0000256" key="1">
    <source>
        <dbReference type="SAM" id="Phobius"/>
    </source>
</evidence>
<feature type="transmembrane region" description="Helical" evidence="1">
    <location>
        <begin position="24"/>
        <end position="43"/>
    </location>
</feature>
<name>A0ABX3M653_9XANT</name>
<proteinExistence type="predicted"/>
<dbReference type="RefSeq" id="WP_170913683.1">
    <property type="nucleotide sequence ID" value="NZ_LOKQ01000303.1"/>
</dbReference>
<comment type="caution">
    <text evidence="2">The sequence shown here is derived from an EMBL/GenBank/DDBJ whole genome shotgun (WGS) entry which is preliminary data.</text>
</comment>
<reference evidence="2 3" key="1">
    <citation type="submission" date="2015-12" db="EMBL/GenBank/DDBJ databases">
        <authorList>
            <person name="Bansal K."/>
            <person name="Midha S."/>
            <person name="Patil P.B."/>
        </authorList>
    </citation>
    <scope>NUCLEOTIDE SEQUENCE [LARGE SCALE GENOMIC DNA]</scope>
    <source>
        <strain evidence="2 3">LMG558</strain>
    </source>
</reference>
<gene>
    <name evidence="2" type="ORF">Xcaj_18635</name>
</gene>
<evidence type="ECO:0000313" key="2">
    <source>
        <dbReference type="EMBL" id="OOX08714.1"/>
    </source>
</evidence>